<accession>A0A8S1IYE8</accession>
<name>A0A8S1IYE8_9CHLO</name>
<dbReference type="AlphaFoldDB" id="A0A8S1IYE8"/>
<gene>
    <name evidence="1" type="ORF">OSTQU699_LOCUS5113</name>
</gene>
<sequence>MRNEALLVVRLAELGQGDGLLSSIEEFLRKLDKCVEICHRKTKRRWPDLVVLVGGVCGQPLGSCTGGIGQSEAVDGDPFGCEVCGHRDGLQRVLGLRSEVLGHPRLRQPRH</sequence>
<comment type="caution">
    <text evidence="1">The sequence shown here is derived from an EMBL/GenBank/DDBJ whole genome shotgun (WGS) entry which is preliminary data.</text>
</comment>
<evidence type="ECO:0000313" key="2">
    <source>
        <dbReference type="Proteomes" id="UP000708148"/>
    </source>
</evidence>
<protein>
    <submittedName>
        <fullName evidence="1">Uncharacterized protein</fullName>
    </submittedName>
</protein>
<evidence type="ECO:0000313" key="1">
    <source>
        <dbReference type="EMBL" id="CAD7699754.1"/>
    </source>
</evidence>
<reference evidence="1" key="1">
    <citation type="submission" date="2020-12" db="EMBL/GenBank/DDBJ databases">
        <authorList>
            <person name="Iha C."/>
        </authorList>
    </citation>
    <scope>NUCLEOTIDE SEQUENCE</scope>
</reference>
<dbReference type="Proteomes" id="UP000708148">
    <property type="component" value="Unassembled WGS sequence"/>
</dbReference>
<proteinExistence type="predicted"/>
<keyword evidence="2" id="KW-1185">Reference proteome</keyword>
<organism evidence="1 2">
    <name type="scientific">Ostreobium quekettii</name>
    <dbReference type="NCBI Taxonomy" id="121088"/>
    <lineage>
        <taxon>Eukaryota</taxon>
        <taxon>Viridiplantae</taxon>
        <taxon>Chlorophyta</taxon>
        <taxon>core chlorophytes</taxon>
        <taxon>Ulvophyceae</taxon>
        <taxon>TCBD clade</taxon>
        <taxon>Bryopsidales</taxon>
        <taxon>Ostreobineae</taxon>
        <taxon>Ostreobiaceae</taxon>
        <taxon>Ostreobium</taxon>
    </lineage>
</organism>
<dbReference type="EMBL" id="CAJHUC010001106">
    <property type="protein sequence ID" value="CAD7699754.1"/>
    <property type="molecule type" value="Genomic_DNA"/>
</dbReference>